<feature type="compositionally biased region" description="Low complexity" evidence="1">
    <location>
        <begin position="41"/>
        <end position="52"/>
    </location>
</feature>
<evidence type="ECO:0000256" key="1">
    <source>
        <dbReference type="SAM" id="MobiDB-lite"/>
    </source>
</evidence>
<dbReference type="EMBL" id="BOMG01000079">
    <property type="protein sequence ID" value="GID57971.1"/>
    <property type="molecule type" value="Genomic_DNA"/>
</dbReference>
<comment type="caution">
    <text evidence="2">The sequence shown here is derived from an EMBL/GenBank/DDBJ whole genome shotgun (WGS) entry which is preliminary data.</text>
</comment>
<keyword evidence="3" id="KW-1185">Reference proteome</keyword>
<reference evidence="2 3" key="1">
    <citation type="submission" date="2021-01" db="EMBL/GenBank/DDBJ databases">
        <title>Whole genome shotgun sequence of Actinoplanes couchii NBRC 106145.</title>
        <authorList>
            <person name="Komaki H."/>
            <person name="Tamura T."/>
        </authorList>
    </citation>
    <scope>NUCLEOTIDE SEQUENCE [LARGE SCALE GENOMIC DNA]</scope>
    <source>
        <strain evidence="2 3">NBRC 106145</strain>
    </source>
</reference>
<evidence type="ECO:0000313" key="3">
    <source>
        <dbReference type="Proteomes" id="UP000612282"/>
    </source>
</evidence>
<gene>
    <name evidence="2" type="ORF">Aco03nite_063750</name>
</gene>
<sequence>MARFVTTTYPAVSPQERVARTSPAQNRIIYPPTAPDDADLPAEPALTSQPALPTAPPQQP</sequence>
<feature type="region of interest" description="Disordered" evidence="1">
    <location>
        <begin position="15"/>
        <end position="60"/>
    </location>
</feature>
<organism evidence="2 3">
    <name type="scientific">Actinoplanes couchii</name>
    <dbReference type="NCBI Taxonomy" id="403638"/>
    <lineage>
        <taxon>Bacteria</taxon>
        <taxon>Bacillati</taxon>
        <taxon>Actinomycetota</taxon>
        <taxon>Actinomycetes</taxon>
        <taxon>Micromonosporales</taxon>
        <taxon>Micromonosporaceae</taxon>
        <taxon>Actinoplanes</taxon>
    </lineage>
</organism>
<evidence type="ECO:0000313" key="2">
    <source>
        <dbReference type="EMBL" id="GID57971.1"/>
    </source>
</evidence>
<dbReference type="Proteomes" id="UP000612282">
    <property type="component" value="Unassembled WGS sequence"/>
</dbReference>
<protein>
    <submittedName>
        <fullName evidence="2">Uncharacterized protein</fullName>
    </submittedName>
</protein>
<accession>A0ABQ3XHK2</accession>
<name>A0ABQ3XHK2_9ACTN</name>
<proteinExistence type="predicted"/>